<feature type="transmembrane region" description="Helical" evidence="1">
    <location>
        <begin position="121"/>
        <end position="148"/>
    </location>
</feature>
<dbReference type="Gene3D" id="3.40.50.620">
    <property type="entry name" value="HUPs"/>
    <property type="match status" value="1"/>
</dbReference>
<dbReference type="InterPro" id="IPR051599">
    <property type="entry name" value="Cell_Envelope_Assoc"/>
</dbReference>
<sequence>MIAYAPAAFFFLLCGIGVLRDRRQFSNAVLLGIAVSLFALALIAELRRAPTLVAELAVAVIALLPTLGTVALVWFLISNGVTMIRKEGRRPANLLSLLAGLGILAVIGLLGAAVVTDSDRLGALAATALLVVGYISFLFVCFVGYAFLYQRHLPRGDVDFVVVLGSGLIGGERVPPLLASRLERGRALYEKQAARGNPPVLITSGGQGPDEKLPESHAMADYLVERGFPAEHLEREDRSRTTEENLLFSKAIMEREKPGYRCVIVTNNFHAFRAALTARTTGVNGQVCGSPTARYYWPSATIREFAAVFLSHKLVNFGICGLLAVCGLAAAALGPDA</sequence>
<feature type="transmembrane region" description="Helical" evidence="1">
    <location>
        <begin position="56"/>
        <end position="82"/>
    </location>
</feature>
<accession>A0ABW0WVQ6</accession>
<keyword evidence="1" id="KW-0472">Membrane</keyword>
<reference evidence="4" key="1">
    <citation type="journal article" date="2019" name="Int. J. Syst. Evol. Microbiol.">
        <title>The Global Catalogue of Microorganisms (GCM) 10K type strain sequencing project: providing services to taxonomists for standard genome sequencing and annotation.</title>
        <authorList>
            <consortium name="The Broad Institute Genomics Platform"/>
            <consortium name="The Broad Institute Genome Sequencing Center for Infectious Disease"/>
            <person name="Wu L."/>
            <person name="Ma J."/>
        </authorList>
    </citation>
    <scope>NUCLEOTIDE SEQUENCE [LARGE SCALE GENOMIC DNA]</scope>
    <source>
        <strain evidence="4">CGMCC 4.1437</strain>
    </source>
</reference>
<dbReference type="PANTHER" id="PTHR30336:SF18">
    <property type="entry name" value="MEMBRANE PROTEIN"/>
    <property type="match status" value="1"/>
</dbReference>
<dbReference type="InterPro" id="IPR014729">
    <property type="entry name" value="Rossmann-like_a/b/a_fold"/>
</dbReference>
<keyword evidence="1" id="KW-0812">Transmembrane</keyword>
<feature type="transmembrane region" description="Helical" evidence="1">
    <location>
        <begin position="25"/>
        <end position="44"/>
    </location>
</feature>
<name>A0ABW0WVQ6_9ACTN</name>
<dbReference type="Pfam" id="PF02698">
    <property type="entry name" value="DUF218"/>
    <property type="match status" value="1"/>
</dbReference>
<gene>
    <name evidence="3" type="ORF">ACFP3U_01380</name>
</gene>
<feature type="transmembrane region" description="Helical" evidence="1">
    <location>
        <begin position="314"/>
        <end position="334"/>
    </location>
</feature>
<proteinExistence type="predicted"/>
<feature type="domain" description="DUF218" evidence="2">
    <location>
        <begin position="159"/>
        <end position="301"/>
    </location>
</feature>
<keyword evidence="1" id="KW-1133">Transmembrane helix</keyword>
<comment type="caution">
    <text evidence="3">The sequence shown here is derived from an EMBL/GenBank/DDBJ whole genome shotgun (WGS) entry which is preliminary data.</text>
</comment>
<dbReference type="InterPro" id="IPR003848">
    <property type="entry name" value="DUF218"/>
</dbReference>
<protein>
    <submittedName>
        <fullName evidence="3">YdcF family protein</fullName>
    </submittedName>
</protein>
<evidence type="ECO:0000313" key="4">
    <source>
        <dbReference type="Proteomes" id="UP001595975"/>
    </source>
</evidence>
<organism evidence="3 4">
    <name type="scientific">Kitasatospora misakiensis</name>
    <dbReference type="NCBI Taxonomy" id="67330"/>
    <lineage>
        <taxon>Bacteria</taxon>
        <taxon>Bacillati</taxon>
        <taxon>Actinomycetota</taxon>
        <taxon>Actinomycetes</taxon>
        <taxon>Kitasatosporales</taxon>
        <taxon>Streptomycetaceae</taxon>
        <taxon>Kitasatospora</taxon>
    </lineage>
</organism>
<dbReference type="RefSeq" id="WP_380223189.1">
    <property type="nucleotide sequence ID" value="NZ_JBHSOF010000001.1"/>
</dbReference>
<keyword evidence="4" id="KW-1185">Reference proteome</keyword>
<evidence type="ECO:0000259" key="2">
    <source>
        <dbReference type="Pfam" id="PF02698"/>
    </source>
</evidence>
<dbReference type="Proteomes" id="UP001595975">
    <property type="component" value="Unassembled WGS sequence"/>
</dbReference>
<evidence type="ECO:0000256" key="1">
    <source>
        <dbReference type="SAM" id="Phobius"/>
    </source>
</evidence>
<dbReference type="PANTHER" id="PTHR30336">
    <property type="entry name" value="INNER MEMBRANE PROTEIN, PROBABLE PERMEASE"/>
    <property type="match status" value="1"/>
</dbReference>
<dbReference type="EMBL" id="JBHSOF010000001">
    <property type="protein sequence ID" value="MFC5661628.1"/>
    <property type="molecule type" value="Genomic_DNA"/>
</dbReference>
<dbReference type="CDD" id="cd06259">
    <property type="entry name" value="YdcF-like"/>
    <property type="match status" value="1"/>
</dbReference>
<evidence type="ECO:0000313" key="3">
    <source>
        <dbReference type="EMBL" id="MFC5661628.1"/>
    </source>
</evidence>
<feature type="transmembrane region" description="Helical" evidence="1">
    <location>
        <begin position="94"/>
        <end position="115"/>
    </location>
</feature>